<name>A0A919KFT7_9ACTN</name>
<dbReference type="Proteomes" id="UP000619355">
    <property type="component" value="Unassembled WGS sequence"/>
</dbReference>
<comment type="caution">
    <text evidence="1">The sequence shown here is derived from an EMBL/GenBank/DDBJ whole genome shotgun (WGS) entry which is preliminary data.</text>
</comment>
<sequence length="158" mass="17216">MKEPYAAQCARLEQVFQGPGAALPARVRGWYKVHRRDTTKAVIGPVTGPPARPSSVLLGRCDTVSALRPVARSTPLRPETARRLVGGLTAAGPGHPWDGVGFTASWDSRIPLDVPLVEPRLVAEIDGDTAQDRGVWRHPVRGRTTPRRHAARCHRQVS</sequence>
<reference evidence="2" key="1">
    <citation type="journal article" date="2019" name="Int. J. Syst. Evol. Microbiol.">
        <title>The Global Catalogue of Microorganisms (GCM) 10K type strain sequencing project: providing services to taxonomists for standard genome sequencing and annotation.</title>
        <authorList>
            <consortium name="The Broad Institute Genomics Platform"/>
            <consortium name="The Broad Institute Genome Sequencing Center for Infectious Disease"/>
            <person name="Wu L."/>
            <person name="Ma J."/>
        </authorList>
    </citation>
    <scope>NUCLEOTIDE SEQUENCE [LARGE SCALE GENOMIC DNA]</scope>
    <source>
        <strain evidence="2">JCM 4253</strain>
    </source>
</reference>
<gene>
    <name evidence="1" type="ORF">GCM10018980_70810</name>
</gene>
<evidence type="ECO:0000313" key="2">
    <source>
        <dbReference type="Proteomes" id="UP000619355"/>
    </source>
</evidence>
<accession>A0A919KFT7</accession>
<dbReference type="AlphaFoldDB" id="A0A919KFT7"/>
<keyword evidence="2" id="KW-1185">Reference proteome</keyword>
<evidence type="ECO:0000313" key="1">
    <source>
        <dbReference type="EMBL" id="GHG74109.1"/>
    </source>
</evidence>
<proteinExistence type="predicted"/>
<dbReference type="EMBL" id="BNBF01000034">
    <property type="protein sequence ID" value="GHG74109.1"/>
    <property type="molecule type" value="Genomic_DNA"/>
</dbReference>
<protein>
    <submittedName>
        <fullName evidence="1">Uncharacterized protein</fullName>
    </submittedName>
</protein>
<organism evidence="1 2">
    <name type="scientific">Streptomyces capoamus</name>
    <dbReference type="NCBI Taxonomy" id="68183"/>
    <lineage>
        <taxon>Bacteria</taxon>
        <taxon>Bacillati</taxon>
        <taxon>Actinomycetota</taxon>
        <taxon>Actinomycetes</taxon>
        <taxon>Kitasatosporales</taxon>
        <taxon>Streptomycetaceae</taxon>
        <taxon>Streptomyces</taxon>
    </lineage>
</organism>